<evidence type="ECO:0000256" key="9">
    <source>
        <dbReference type="ARBA" id="ARBA00023146"/>
    </source>
</evidence>
<evidence type="ECO:0000256" key="7">
    <source>
        <dbReference type="ARBA" id="ARBA00022840"/>
    </source>
</evidence>
<organism evidence="14 15">
    <name type="scientific">Candidatus Gottesmanbacteria bacterium RIFCSPHIGHO2_01_FULL_40_15</name>
    <dbReference type="NCBI Taxonomy" id="1798376"/>
    <lineage>
        <taxon>Bacteria</taxon>
        <taxon>Candidatus Gottesmaniibacteriota</taxon>
    </lineage>
</organism>
<dbReference type="InterPro" id="IPR033911">
    <property type="entry name" value="MetRS_core"/>
</dbReference>
<evidence type="ECO:0000259" key="13">
    <source>
        <dbReference type="Pfam" id="PF09334"/>
    </source>
</evidence>
<gene>
    <name evidence="14" type="ORF">A2777_01925</name>
</gene>
<reference evidence="14 15" key="1">
    <citation type="journal article" date="2016" name="Nat. Commun.">
        <title>Thousands of microbial genomes shed light on interconnected biogeochemical processes in an aquifer system.</title>
        <authorList>
            <person name="Anantharaman K."/>
            <person name="Brown C.T."/>
            <person name="Hug L.A."/>
            <person name="Sharon I."/>
            <person name="Castelle C.J."/>
            <person name="Probst A.J."/>
            <person name="Thomas B.C."/>
            <person name="Singh A."/>
            <person name="Wilkins M.J."/>
            <person name="Karaoz U."/>
            <person name="Brodie E.L."/>
            <person name="Williams K.H."/>
            <person name="Hubbard S.S."/>
            <person name="Banfield J.F."/>
        </authorList>
    </citation>
    <scope>NUCLEOTIDE SEQUENCE [LARGE SCALE GENOMIC DNA]</scope>
</reference>
<accession>A0A1F5Z721</accession>
<feature type="domain" description="Methionyl/Leucyl tRNA synthetase" evidence="13">
    <location>
        <begin position="7"/>
        <end position="148"/>
    </location>
</feature>
<dbReference type="AlphaFoldDB" id="A0A1F5Z721"/>
<protein>
    <recommendedName>
        <fullName evidence="3">Methionine--tRNA ligase</fullName>
        <ecNumber evidence="2">6.1.1.10</ecNumber>
    </recommendedName>
    <alternativeName>
        <fullName evidence="10">Methionyl-tRNA synthetase</fullName>
    </alternativeName>
</protein>
<name>A0A1F5Z721_9BACT</name>
<evidence type="ECO:0000256" key="12">
    <source>
        <dbReference type="RuleBase" id="RU363039"/>
    </source>
</evidence>
<comment type="similarity">
    <text evidence="12">Belongs to the class-I aminoacyl-tRNA synthetase family.</text>
</comment>
<comment type="caution">
    <text evidence="14">The sequence shown here is derived from an EMBL/GenBank/DDBJ whole genome shotgun (WGS) entry which is preliminary data.</text>
</comment>
<dbReference type="InterPro" id="IPR014758">
    <property type="entry name" value="Met-tRNA_synth"/>
</dbReference>
<dbReference type="InterPro" id="IPR001412">
    <property type="entry name" value="aa-tRNA-synth_I_CS"/>
</dbReference>
<evidence type="ECO:0000256" key="11">
    <source>
        <dbReference type="ARBA" id="ARBA00047364"/>
    </source>
</evidence>
<dbReference type="SUPFAM" id="SSF47323">
    <property type="entry name" value="Anticodon-binding domain of a subclass of class I aminoacyl-tRNA synthetases"/>
    <property type="match status" value="1"/>
</dbReference>
<dbReference type="FunFam" id="2.170.220.10:FF:000001">
    <property type="entry name" value="methionine--tRNA ligase, mitochondrial"/>
    <property type="match status" value="1"/>
</dbReference>
<dbReference type="PANTHER" id="PTHR43326:SF1">
    <property type="entry name" value="METHIONINE--TRNA LIGASE, MITOCHONDRIAL"/>
    <property type="match status" value="1"/>
</dbReference>
<evidence type="ECO:0000256" key="8">
    <source>
        <dbReference type="ARBA" id="ARBA00022917"/>
    </source>
</evidence>
<dbReference type="Proteomes" id="UP000177354">
    <property type="component" value="Unassembled WGS sequence"/>
</dbReference>
<dbReference type="InterPro" id="IPR015413">
    <property type="entry name" value="Methionyl/Leucyl_tRNA_Synth"/>
</dbReference>
<dbReference type="PROSITE" id="PS00178">
    <property type="entry name" value="AA_TRNA_LIGASE_I"/>
    <property type="match status" value="1"/>
</dbReference>
<dbReference type="GO" id="GO:0004825">
    <property type="term" value="F:methionine-tRNA ligase activity"/>
    <property type="evidence" value="ECO:0007669"/>
    <property type="project" value="UniProtKB-EC"/>
</dbReference>
<dbReference type="GO" id="GO:0005524">
    <property type="term" value="F:ATP binding"/>
    <property type="evidence" value="ECO:0007669"/>
    <property type="project" value="UniProtKB-KW"/>
</dbReference>
<dbReference type="GO" id="GO:0006431">
    <property type="term" value="P:methionyl-tRNA aminoacylation"/>
    <property type="evidence" value="ECO:0007669"/>
    <property type="project" value="InterPro"/>
</dbReference>
<dbReference type="EMBL" id="MFJF01000005">
    <property type="protein sequence ID" value="OGG08236.1"/>
    <property type="molecule type" value="Genomic_DNA"/>
</dbReference>
<sequence>MPDKKFFITAAIPYVNGRPHLGHALEFVQCDAAARFAKLKGFETLLISGSDENGLKIVRAAQVQNLTPRQLADKNTVFFRDLVQKLNIQIDVWRRGSDRKLHWPGTRKLWRLSMEKGDLYKKKYGGFYCVGCEDYYTKKQLQDGKCPEHLTPPEWVEEENYFFKLSRFKSRIEKLIASDEIKIIPRQRKNEIMAFIKSGLVDFSVSRSKDRAKNWGIPVPDDDSQVIYTWYDALNIYQTAAGFGIDDTLWKKWWPADVHVIGKGILRFHAVYWIGMLLSAGLPLPKSISVHGYITVNQQKMGKSLGNVIDPLEVIDKYGSESLRYYLLREIPSHSDGDFSFSRFEQLYNADLANGLGNLIARITRLTENVSFKPADSFPFSTEFEKAMANFAFDEALSLIWNQIRFLDRFINDKKPWTIKNKSELKEILEPAVNKIREIAFYLQPFLPQTAEKIIGLFSGRKIKSAPPLYPRIR</sequence>
<comment type="function">
    <text evidence="1">Is required not only for elongation of protein synthesis but also for the initiation of all mRNA translation through initiator tRNA(fMet) aminoacylation.</text>
</comment>
<evidence type="ECO:0000256" key="5">
    <source>
        <dbReference type="ARBA" id="ARBA00022598"/>
    </source>
</evidence>
<dbReference type="CDD" id="cd00814">
    <property type="entry name" value="MetRS_core"/>
    <property type="match status" value="1"/>
</dbReference>
<keyword evidence="6 12" id="KW-0547">Nucleotide-binding</keyword>
<dbReference type="InterPro" id="IPR023457">
    <property type="entry name" value="Met-tRNA_synth_2"/>
</dbReference>
<dbReference type="PANTHER" id="PTHR43326">
    <property type="entry name" value="METHIONYL-TRNA SYNTHETASE"/>
    <property type="match status" value="1"/>
</dbReference>
<dbReference type="PRINTS" id="PR01041">
    <property type="entry name" value="TRNASYNTHMET"/>
</dbReference>
<evidence type="ECO:0000256" key="1">
    <source>
        <dbReference type="ARBA" id="ARBA00003314"/>
    </source>
</evidence>
<keyword evidence="5 12" id="KW-0436">Ligase</keyword>
<dbReference type="InterPro" id="IPR009080">
    <property type="entry name" value="tRNAsynth_Ia_anticodon-bd"/>
</dbReference>
<evidence type="ECO:0000256" key="10">
    <source>
        <dbReference type="ARBA" id="ARBA00030904"/>
    </source>
</evidence>
<comment type="catalytic activity">
    <reaction evidence="11">
        <text>tRNA(Met) + L-methionine + ATP = L-methionyl-tRNA(Met) + AMP + diphosphate</text>
        <dbReference type="Rhea" id="RHEA:13481"/>
        <dbReference type="Rhea" id="RHEA-COMP:9667"/>
        <dbReference type="Rhea" id="RHEA-COMP:9698"/>
        <dbReference type="ChEBI" id="CHEBI:30616"/>
        <dbReference type="ChEBI" id="CHEBI:33019"/>
        <dbReference type="ChEBI" id="CHEBI:57844"/>
        <dbReference type="ChEBI" id="CHEBI:78442"/>
        <dbReference type="ChEBI" id="CHEBI:78530"/>
        <dbReference type="ChEBI" id="CHEBI:456215"/>
        <dbReference type="EC" id="6.1.1.10"/>
    </reaction>
</comment>
<evidence type="ECO:0000256" key="2">
    <source>
        <dbReference type="ARBA" id="ARBA00012838"/>
    </source>
</evidence>
<keyword evidence="8 12" id="KW-0648">Protein biosynthesis</keyword>
<evidence type="ECO:0000256" key="6">
    <source>
        <dbReference type="ARBA" id="ARBA00022741"/>
    </source>
</evidence>
<feature type="domain" description="Methionyl/Leucyl tRNA synthetase" evidence="13">
    <location>
        <begin position="153"/>
        <end position="363"/>
    </location>
</feature>
<keyword evidence="9 12" id="KW-0030">Aminoacyl-tRNA synthetase</keyword>
<dbReference type="Pfam" id="PF09334">
    <property type="entry name" value="tRNA-synt_1g"/>
    <property type="match status" value="2"/>
</dbReference>
<dbReference type="InterPro" id="IPR014729">
    <property type="entry name" value="Rossmann-like_a/b/a_fold"/>
</dbReference>
<evidence type="ECO:0000256" key="4">
    <source>
        <dbReference type="ARBA" id="ARBA00022490"/>
    </source>
</evidence>
<proteinExistence type="inferred from homology"/>
<keyword evidence="7 12" id="KW-0067">ATP-binding</keyword>
<evidence type="ECO:0000313" key="14">
    <source>
        <dbReference type="EMBL" id="OGG08236.1"/>
    </source>
</evidence>
<dbReference type="Gene3D" id="1.10.730.10">
    <property type="entry name" value="Isoleucyl-tRNA Synthetase, Domain 1"/>
    <property type="match status" value="1"/>
</dbReference>
<dbReference type="Gene3D" id="2.170.220.10">
    <property type="match status" value="1"/>
</dbReference>
<dbReference type="NCBIfam" id="TIGR00398">
    <property type="entry name" value="metG"/>
    <property type="match status" value="1"/>
</dbReference>
<dbReference type="EC" id="6.1.1.10" evidence="2"/>
<evidence type="ECO:0000256" key="3">
    <source>
        <dbReference type="ARBA" id="ARBA00018753"/>
    </source>
</evidence>
<keyword evidence="4" id="KW-0963">Cytoplasm</keyword>
<dbReference type="SUPFAM" id="SSF52374">
    <property type="entry name" value="Nucleotidylyl transferase"/>
    <property type="match status" value="1"/>
</dbReference>
<dbReference type="Gene3D" id="3.40.50.620">
    <property type="entry name" value="HUPs"/>
    <property type="match status" value="1"/>
</dbReference>
<evidence type="ECO:0000313" key="15">
    <source>
        <dbReference type="Proteomes" id="UP000177354"/>
    </source>
</evidence>